<sequence>MKQIITAVVLLFALSISAQTKSDLLTHYEAFYKQMKSQGDTQGIINAITHLNVLAPNEARKDTLAYLYVNSKQNMQALRTIGLDTKDTDSDMAVQVRALALKDLGDLKRAIAQFEILNKRAPNAFLAYELADLKIQTGDKAGAGTNIEYGLTNAKDDMKYAFYERQQPYEVSLKAAFLHLKALVQYNNDQTNPDAALVLINEALAIAPNFNLASLSKQAIEARKAEAAEPKK</sequence>
<proteinExistence type="predicted"/>
<organism evidence="2 3">
    <name type="scientific">Cellulophaga fucicola</name>
    <dbReference type="NCBI Taxonomy" id="76595"/>
    <lineage>
        <taxon>Bacteria</taxon>
        <taxon>Pseudomonadati</taxon>
        <taxon>Bacteroidota</taxon>
        <taxon>Flavobacteriia</taxon>
        <taxon>Flavobacteriales</taxon>
        <taxon>Flavobacteriaceae</taxon>
        <taxon>Cellulophaga</taxon>
    </lineage>
</organism>
<dbReference type="Proteomes" id="UP000183257">
    <property type="component" value="Unassembled WGS sequence"/>
</dbReference>
<dbReference type="AlphaFoldDB" id="A0A1K1PPM6"/>
<protein>
    <recommendedName>
        <fullName evidence="4">Tetratricopeptide repeat-containing protein</fullName>
    </recommendedName>
</protein>
<feature type="signal peptide" evidence="1">
    <location>
        <begin position="1"/>
        <end position="18"/>
    </location>
</feature>
<evidence type="ECO:0000313" key="3">
    <source>
        <dbReference type="Proteomes" id="UP000183257"/>
    </source>
</evidence>
<evidence type="ECO:0008006" key="4">
    <source>
        <dbReference type="Google" id="ProtNLM"/>
    </source>
</evidence>
<keyword evidence="1" id="KW-0732">Signal</keyword>
<keyword evidence="3" id="KW-1185">Reference proteome</keyword>
<dbReference type="STRING" id="76595.SAMN05660313_02084"/>
<gene>
    <name evidence="2" type="ORF">SAMN05660313_02084</name>
</gene>
<reference evidence="3" key="1">
    <citation type="submission" date="2016-11" db="EMBL/GenBank/DDBJ databases">
        <authorList>
            <person name="Varghese N."/>
            <person name="Submissions S."/>
        </authorList>
    </citation>
    <scope>NUCLEOTIDE SEQUENCE [LARGE SCALE GENOMIC DNA]</scope>
    <source>
        <strain evidence="3">DSM 24786</strain>
    </source>
</reference>
<name>A0A1K1PPM6_9FLAO</name>
<evidence type="ECO:0000313" key="2">
    <source>
        <dbReference type="EMBL" id="SFW49427.1"/>
    </source>
</evidence>
<evidence type="ECO:0000256" key="1">
    <source>
        <dbReference type="SAM" id="SignalP"/>
    </source>
</evidence>
<dbReference type="RefSeq" id="WP_072303698.1">
    <property type="nucleotide sequence ID" value="NZ_FPIY01000002.1"/>
</dbReference>
<feature type="chain" id="PRO_5012205060" description="Tetratricopeptide repeat-containing protein" evidence="1">
    <location>
        <begin position="19"/>
        <end position="232"/>
    </location>
</feature>
<dbReference type="SUPFAM" id="SSF48452">
    <property type="entry name" value="TPR-like"/>
    <property type="match status" value="1"/>
</dbReference>
<accession>A0A1K1PPM6</accession>
<dbReference type="EMBL" id="FPIY01000002">
    <property type="protein sequence ID" value="SFW49427.1"/>
    <property type="molecule type" value="Genomic_DNA"/>
</dbReference>
<dbReference type="InterPro" id="IPR011990">
    <property type="entry name" value="TPR-like_helical_dom_sf"/>
</dbReference>
<dbReference type="OrthoDB" id="1431564at2"/>